<reference evidence="6 7" key="1">
    <citation type="submission" date="2019-12" db="EMBL/GenBank/DDBJ databases">
        <title>Isolation and characterization of three novel carbon monoxide-oxidizing members of Halobacteria from salione crusts and soils.</title>
        <authorList>
            <person name="Myers M.R."/>
            <person name="King G.M."/>
        </authorList>
    </citation>
    <scope>NUCLEOTIDE SEQUENCE [LARGE SCALE GENOMIC DNA]</scope>
    <source>
        <strain evidence="6 7">PCN9</strain>
    </source>
</reference>
<dbReference type="SUPFAM" id="SSF53187">
    <property type="entry name" value="Zn-dependent exopeptidases"/>
    <property type="match status" value="1"/>
</dbReference>
<comment type="caution">
    <text evidence="6">The sequence shown here is derived from an EMBL/GenBank/DDBJ whole genome shotgun (WGS) entry which is preliminary data.</text>
</comment>
<dbReference type="GO" id="GO:0016811">
    <property type="term" value="F:hydrolase activity, acting on carbon-nitrogen (but not peptide) bonds, in linear amides"/>
    <property type="evidence" value="ECO:0007669"/>
    <property type="project" value="InterPro"/>
</dbReference>
<dbReference type="AlphaFoldDB" id="A0A6B0SGU0"/>
<dbReference type="InterPro" id="IPR043795">
    <property type="entry name" value="N-alpha-Ac-DABA-like"/>
</dbReference>
<dbReference type="Gene3D" id="3.40.630.10">
    <property type="entry name" value="Zn peptidases"/>
    <property type="match status" value="1"/>
</dbReference>
<name>A0A6B0SGU0_9EURY</name>
<dbReference type="GO" id="GO:0016788">
    <property type="term" value="F:hydrolase activity, acting on ester bonds"/>
    <property type="evidence" value="ECO:0007669"/>
    <property type="project" value="InterPro"/>
</dbReference>
<dbReference type="OrthoDB" id="254740at2157"/>
<dbReference type="EMBL" id="WUUU01000064">
    <property type="protein sequence ID" value="MXR20818.1"/>
    <property type="molecule type" value="Genomic_DNA"/>
</dbReference>
<dbReference type="CDD" id="cd06251">
    <property type="entry name" value="M14_ASTE_ASPA-like"/>
    <property type="match status" value="1"/>
</dbReference>
<dbReference type="PANTHER" id="PTHR37326">
    <property type="entry name" value="BLL3975 PROTEIN"/>
    <property type="match status" value="1"/>
</dbReference>
<keyword evidence="2" id="KW-0479">Metal-binding</keyword>
<dbReference type="GO" id="GO:0046872">
    <property type="term" value="F:metal ion binding"/>
    <property type="evidence" value="ECO:0007669"/>
    <property type="project" value="UniProtKB-KW"/>
</dbReference>
<dbReference type="PANTHER" id="PTHR37326:SF1">
    <property type="entry name" value="BLL3975 PROTEIN"/>
    <property type="match status" value="1"/>
</dbReference>
<dbReference type="RefSeq" id="WP_159526338.1">
    <property type="nucleotide sequence ID" value="NZ_WUUU01000064.1"/>
</dbReference>
<gene>
    <name evidence="6" type="ORF">GRX66_09465</name>
</gene>
<evidence type="ECO:0000313" key="7">
    <source>
        <dbReference type="Proteomes" id="UP000471521"/>
    </source>
</evidence>
<sequence length="340" mass="37498">MTDGAFTYNGGRVDPGERADIRYSISETYLGDPVRVPVSIVNGDHDGPTVFLSAASHGDELNGIEVVREVAHEWPHTNLHGTLVCMPVLNVPGFVTQQRYLPVYDRDLNRSFPGNESSTSAKRMAAQIFRNFVEPCDIGLDFHTSTRGRTNMLHVRADMADAAVPRLARAFGSNVIIDSEGSSGTLRHEATEADVPTITVEMGEAHRFQRSLIDRALDGVASVLAEYGVYPTEPVNWPGWRTIVTSDQKTWIRADDGGLVDMHHERGDLVHEGDVICTISNPFKTDVVTVEAPFTGLLVGKLENPVVYPGNPLVHLVELDERTRRAYERNRSGTMPERPG</sequence>
<evidence type="ECO:0000256" key="1">
    <source>
        <dbReference type="ARBA" id="ARBA00001947"/>
    </source>
</evidence>
<protein>
    <submittedName>
        <fullName evidence="6">Deacylase</fullName>
    </submittedName>
</protein>
<evidence type="ECO:0000313" key="6">
    <source>
        <dbReference type="EMBL" id="MXR20818.1"/>
    </source>
</evidence>
<evidence type="ECO:0000256" key="3">
    <source>
        <dbReference type="ARBA" id="ARBA00022801"/>
    </source>
</evidence>
<dbReference type="InterPro" id="IPR055438">
    <property type="entry name" value="AstE_AspA_cat"/>
</dbReference>
<dbReference type="PIRSF" id="PIRSF039012">
    <property type="entry name" value="ASP"/>
    <property type="match status" value="1"/>
</dbReference>
<comment type="cofactor">
    <cofactor evidence="1">
        <name>Zn(2+)</name>
        <dbReference type="ChEBI" id="CHEBI:29105"/>
    </cofactor>
</comment>
<keyword evidence="3" id="KW-0378">Hydrolase</keyword>
<evidence type="ECO:0000256" key="4">
    <source>
        <dbReference type="ARBA" id="ARBA00022833"/>
    </source>
</evidence>
<organism evidence="6 7">
    <name type="scientific">Halobacterium bonnevillei</name>
    <dbReference type="NCBI Taxonomy" id="2692200"/>
    <lineage>
        <taxon>Archaea</taxon>
        <taxon>Methanobacteriati</taxon>
        <taxon>Methanobacteriota</taxon>
        <taxon>Stenosarchaea group</taxon>
        <taxon>Halobacteria</taxon>
        <taxon>Halobacteriales</taxon>
        <taxon>Halobacteriaceae</taxon>
        <taxon>Halobacterium</taxon>
    </lineage>
</organism>
<keyword evidence="4" id="KW-0862">Zinc</keyword>
<dbReference type="Proteomes" id="UP000471521">
    <property type="component" value="Unassembled WGS sequence"/>
</dbReference>
<accession>A0A6B0SGU0</accession>
<dbReference type="InterPro" id="IPR053138">
    <property type="entry name" value="N-alpha-Ac-DABA_deacetylase"/>
</dbReference>
<feature type="domain" description="Succinylglutamate desuccinylase/Aspartoacylase catalytic" evidence="5">
    <location>
        <begin position="46"/>
        <end position="226"/>
    </location>
</feature>
<dbReference type="Pfam" id="PF24827">
    <property type="entry name" value="AstE_AspA_cat"/>
    <property type="match status" value="1"/>
</dbReference>
<evidence type="ECO:0000256" key="2">
    <source>
        <dbReference type="ARBA" id="ARBA00022723"/>
    </source>
</evidence>
<keyword evidence="7" id="KW-1185">Reference proteome</keyword>
<evidence type="ECO:0000259" key="5">
    <source>
        <dbReference type="Pfam" id="PF24827"/>
    </source>
</evidence>
<proteinExistence type="predicted"/>